<keyword evidence="8" id="KW-1015">Disulfide bond</keyword>
<dbReference type="InterPro" id="IPR049948">
    <property type="entry name" value="Cu_Am_ox_TPQ-bd"/>
</dbReference>
<sequence length="681" mass="77861">MQKQLHPLDPLRPEEISRASQILRQSQPNEHIVFRVITLQEPAKSVLLPYLEAEHLHQPLPQRPRREAMVQFFSGSSENFYQVIIDLDRASIVSGKDLRGYHSYTDFEEQTRLEQLCLFDDRILKVIEKLALPEGAVINVEPWTYAPDGVEDAMQRLTMCYFYMSLSSNADSNHFMYPLDFCAEVSDDGIKKIFKLPGTAEERVQELRVEDIRRFDRRKIHSGSEYHPALKQDHRTSTKPYQVWQPKGPSFRVQGQVVEWEKWRFRVGFNYREGLTLHDITYDSRRLFYRLSLSEMFVPYGDSRAPYPRKAAFDLGNNGAGCDCLGHIKYFDAYHNTLKGQPVVLPNVVCCHEIDDGILWKHTNYRTQNAVVTRSRVLVLQTIITVANYEYIFAFHFTQAASVRYEVRATGILSTAPIELNEQVPYGKVVAPGVMAPYHQHLFSLRIDPWLDGQKNSFAVSESVPMALDPHTNPFGVGYTTRCDIIESESAHDLDITKARTFRIINENSINPISGRPVGYDIVPSPAQMLLAHPSSFHSRRSEFADHAFWVTRHHDGELFAAGDHTMQSQGGQGIASWIKGERSAGPAGQLYHRPGPLSVRDDDIVVWHTFGTTHNPRVEDWPVMPEERMTVTLKPNDFFERNPSLDVQPSRQEDNKSVLVVEDSECCADALKFRLGEGKL</sequence>
<dbReference type="Pfam" id="PF02727">
    <property type="entry name" value="Cu_amine_oxidN2"/>
    <property type="match status" value="1"/>
</dbReference>
<dbReference type="GO" id="GO:0005507">
    <property type="term" value="F:copper ion binding"/>
    <property type="evidence" value="ECO:0007669"/>
    <property type="project" value="InterPro"/>
</dbReference>
<dbReference type="GO" id="GO:0048038">
    <property type="term" value="F:quinone binding"/>
    <property type="evidence" value="ECO:0007669"/>
    <property type="project" value="InterPro"/>
</dbReference>
<evidence type="ECO:0000259" key="12">
    <source>
        <dbReference type="Pfam" id="PF01179"/>
    </source>
</evidence>
<dbReference type="FunFam" id="2.70.98.20:FF:000001">
    <property type="entry name" value="Amine oxidase"/>
    <property type="match status" value="1"/>
</dbReference>
<dbReference type="PANTHER" id="PTHR10638">
    <property type="entry name" value="COPPER AMINE OXIDASE"/>
    <property type="match status" value="1"/>
</dbReference>
<name>A0A0D2CS91_9EURO</name>
<dbReference type="Gene3D" id="3.10.450.40">
    <property type="match status" value="2"/>
</dbReference>
<feature type="active site" description="Proton acceptor" evidence="9">
    <location>
        <position position="314"/>
    </location>
</feature>
<comment type="subunit">
    <text evidence="3">Homodimer.</text>
</comment>
<evidence type="ECO:0000256" key="11">
    <source>
        <dbReference type="RuleBase" id="RU000672"/>
    </source>
</evidence>
<dbReference type="Proteomes" id="UP000054466">
    <property type="component" value="Unassembled WGS sequence"/>
</dbReference>
<evidence type="ECO:0000256" key="7">
    <source>
        <dbReference type="ARBA" id="ARBA00023008"/>
    </source>
</evidence>
<keyword evidence="4 11" id="KW-0479">Metal-binding</keyword>
<reference evidence="14 15" key="1">
    <citation type="submission" date="2015-01" db="EMBL/GenBank/DDBJ databases">
        <title>The Genome Sequence of Cladophialophora immunda CBS83496.</title>
        <authorList>
            <consortium name="The Broad Institute Genomics Platform"/>
            <person name="Cuomo C."/>
            <person name="de Hoog S."/>
            <person name="Gorbushina A."/>
            <person name="Stielow B."/>
            <person name="Teixiera M."/>
            <person name="Abouelleil A."/>
            <person name="Chapman S.B."/>
            <person name="Priest M."/>
            <person name="Young S.K."/>
            <person name="Wortman J."/>
            <person name="Nusbaum C."/>
            <person name="Birren B."/>
        </authorList>
    </citation>
    <scope>NUCLEOTIDE SEQUENCE [LARGE SCALE GENOMIC DNA]</scope>
    <source>
        <strain evidence="14 15">CBS 83496</strain>
    </source>
</reference>
<evidence type="ECO:0000256" key="4">
    <source>
        <dbReference type="ARBA" id="ARBA00022723"/>
    </source>
</evidence>
<dbReference type="SUPFAM" id="SSF49998">
    <property type="entry name" value="Amine oxidase catalytic domain"/>
    <property type="match status" value="1"/>
</dbReference>
<dbReference type="InterPro" id="IPR015798">
    <property type="entry name" value="Cu_amine_oxidase_C"/>
</dbReference>
<dbReference type="InterPro" id="IPR036460">
    <property type="entry name" value="Cu_amine_oxidase_C_sf"/>
</dbReference>
<evidence type="ECO:0000313" key="15">
    <source>
        <dbReference type="Proteomes" id="UP000054466"/>
    </source>
</evidence>
<comment type="similarity">
    <text evidence="2 11">Belongs to the copper/topaquinone oxidase family.</text>
</comment>
<evidence type="ECO:0000259" key="13">
    <source>
        <dbReference type="Pfam" id="PF02727"/>
    </source>
</evidence>
<keyword evidence="7 11" id="KW-0186">Copper</keyword>
<gene>
    <name evidence="14" type="ORF">PV07_00830</name>
</gene>
<evidence type="ECO:0000256" key="5">
    <source>
        <dbReference type="ARBA" id="ARBA00022772"/>
    </source>
</evidence>
<comment type="cofactor">
    <cofactor evidence="1">
        <name>Cu cation</name>
        <dbReference type="ChEBI" id="CHEBI:23378"/>
    </cofactor>
</comment>
<dbReference type="SUPFAM" id="SSF54416">
    <property type="entry name" value="Amine oxidase N-terminal region"/>
    <property type="match status" value="2"/>
</dbReference>
<evidence type="ECO:0000313" key="14">
    <source>
        <dbReference type="EMBL" id="KIW34028.1"/>
    </source>
</evidence>
<evidence type="ECO:0000256" key="3">
    <source>
        <dbReference type="ARBA" id="ARBA00011738"/>
    </source>
</evidence>
<dbReference type="Pfam" id="PF01179">
    <property type="entry name" value="Cu_amine_oxid"/>
    <property type="match status" value="1"/>
</dbReference>
<dbReference type="EC" id="1.4.3.-" evidence="11"/>
<dbReference type="PROSITE" id="PS01164">
    <property type="entry name" value="COPPER_AMINE_OXID_1"/>
    <property type="match status" value="1"/>
</dbReference>
<proteinExistence type="inferred from homology"/>
<keyword evidence="6 11" id="KW-0560">Oxidoreductase</keyword>
<dbReference type="AlphaFoldDB" id="A0A0D2CS91"/>
<evidence type="ECO:0000256" key="2">
    <source>
        <dbReference type="ARBA" id="ARBA00007983"/>
    </source>
</evidence>
<evidence type="ECO:0000256" key="10">
    <source>
        <dbReference type="PIRSR" id="PIRSR600269-51"/>
    </source>
</evidence>
<dbReference type="GeneID" id="27340024"/>
<comment type="PTM">
    <text evidence="10 11">Topaquinone (TPQ) is generated by copper-dependent autoxidation of a specific tyrosyl residue.</text>
</comment>
<evidence type="ECO:0000256" key="6">
    <source>
        <dbReference type="ARBA" id="ARBA00023002"/>
    </source>
</evidence>
<evidence type="ECO:0000256" key="1">
    <source>
        <dbReference type="ARBA" id="ARBA00001935"/>
    </source>
</evidence>
<dbReference type="GO" id="GO:0008131">
    <property type="term" value="F:primary methylamine oxidase activity"/>
    <property type="evidence" value="ECO:0007669"/>
    <property type="project" value="InterPro"/>
</dbReference>
<evidence type="ECO:0000256" key="9">
    <source>
        <dbReference type="PIRSR" id="PIRSR600269-50"/>
    </source>
</evidence>
<dbReference type="VEuPathDB" id="FungiDB:PV07_00830"/>
<keyword evidence="5 9" id="KW-0801">TPQ</keyword>
<organism evidence="14 15">
    <name type="scientific">Cladophialophora immunda</name>
    <dbReference type="NCBI Taxonomy" id="569365"/>
    <lineage>
        <taxon>Eukaryota</taxon>
        <taxon>Fungi</taxon>
        <taxon>Dikarya</taxon>
        <taxon>Ascomycota</taxon>
        <taxon>Pezizomycotina</taxon>
        <taxon>Eurotiomycetes</taxon>
        <taxon>Chaetothyriomycetidae</taxon>
        <taxon>Chaetothyriales</taxon>
        <taxon>Herpotrichiellaceae</taxon>
        <taxon>Cladophialophora</taxon>
    </lineage>
</organism>
<feature type="modified residue" description="2',4',5'-topaquinone" evidence="10">
    <location>
        <position position="389"/>
    </location>
</feature>
<dbReference type="EMBL" id="KN847040">
    <property type="protein sequence ID" value="KIW34028.1"/>
    <property type="molecule type" value="Genomic_DNA"/>
</dbReference>
<dbReference type="InterPro" id="IPR015800">
    <property type="entry name" value="Cu_amine_oxidase_N2"/>
</dbReference>
<dbReference type="STRING" id="569365.A0A0D2CS91"/>
<dbReference type="InterPro" id="IPR016182">
    <property type="entry name" value="Cu_amine_oxidase_N-reg"/>
</dbReference>
<dbReference type="PANTHER" id="PTHR10638:SF33">
    <property type="entry name" value="AMINE OXIDASE"/>
    <property type="match status" value="1"/>
</dbReference>
<dbReference type="GO" id="GO:0009308">
    <property type="term" value="P:amine metabolic process"/>
    <property type="evidence" value="ECO:0007669"/>
    <property type="project" value="UniProtKB-UniRule"/>
</dbReference>
<feature type="domain" description="Copper amine oxidase catalytic" evidence="12">
    <location>
        <begin position="242"/>
        <end position="646"/>
    </location>
</feature>
<accession>A0A0D2CS91</accession>
<dbReference type="RefSeq" id="XP_016254244.1">
    <property type="nucleotide sequence ID" value="XM_016387316.1"/>
</dbReference>
<dbReference type="HOGENOM" id="CLU_011500_3_1_1"/>
<feature type="domain" description="Copper amine oxidase N2-terminal" evidence="13">
    <location>
        <begin position="6"/>
        <end position="94"/>
    </location>
</feature>
<feature type="active site" description="Schiff-base intermediate with substrate; via topaquinone" evidence="9">
    <location>
        <position position="389"/>
    </location>
</feature>
<protein>
    <recommendedName>
        <fullName evidence="11">Amine oxidase</fullName>
        <ecNumber evidence="11">1.4.3.-</ecNumber>
    </recommendedName>
</protein>
<comment type="cofactor">
    <cofactor evidence="11">
        <name>Cu cation</name>
        <dbReference type="ChEBI" id="CHEBI:23378"/>
    </cofactor>
    <text evidence="11">Contains 1 topaquinone per subunit.</text>
</comment>
<dbReference type="OrthoDB" id="5379943at2759"/>
<keyword evidence="15" id="KW-1185">Reference proteome</keyword>
<evidence type="ECO:0000256" key="8">
    <source>
        <dbReference type="ARBA" id="ARBA00023157"/>
    </source>
</evidence>
<dbReference type="InterPro" id="IPR000269">
    <property type="entry name" value="Cu_amine_oxidase"/>
</dbReference>
<dbReference type="Gene3D" id="2.70.98.20">
    <property type="entry name" value="Copper amine oxidase, catalytic domain"/>
    <property type="match status" value="1"/>
</dbReference>